<proteinExistence type="predicted"/>
<dbReference type="GO" id="GO:0006310">
    <property type="term" value="P:DNA recombination"/>
    <property type="evidence" value="ECO:0007669"/>
    <property type="project" value="InterPro"/>
</dbReference>
<dbReference type="Proteomes" id="UP000198228">
    <property type="component" value="Chromosome I"/>
</dbReference>
<dbReference type="GO" id="GO:0003910">
    <property type="term" value="F:DNA ligase (ATP) activity"/>
    <property type="evidence" value="ECO:0007669"/>
    <property type="project" value="InterPro"/>
</dbReference>
<name>A0A1C5A7L5_9ACTN</name>
<dbReference type="EMBL" id="LT607410">
    <property type="protein sequence ID" value="SCF40994.1"/>
    <property type="molecule type" value="Genomic_DNA"/>
</dbReference>
<dbReference type="CDD" id="cd07906">
    <property type="entry name" value="Adenylation_DNA_ligase_LigD_LigC"/>
    <property type="match status" value="1"/>
</dbReference>
<dbReference type="InterPro" id="IPR014144">
    <property type="entry name" value="LigD_PE_domain"/>
</dbReference>
<dbReference type="Gene3D" id="3.30.470.30">
    <property type="entry name" value="DNA ligase/mRNA capping enzyme"/>
    <property type="match status" value="1"/>
</dbReference>
<dbReference type="GO" id="GO:0006281">
    <property type="term" value="P:DNA repair"/>
    <property type="evidence" value="ECO:0007669"/>
    <property type="project" value="InterPro"/>
</dbReference>
<protein>
    <submittedName>
        <fullName evidence="3">Bifunctional non-homologous end joining protein LigD</fullName>
    </submittedName>
</protein>
<dbReference type="PROSITE" id="PS50160">
    <property type="entry name" value="DNA_LIGASE_A3"/>
    <property type="match status" value="1"/>
</dbReference>
<dbReference type="RefSeq" id="WP_088963694.1">
    <property type="nucleotide sequence ID" value="NZ_LT607410.1"/>
</dbReference>
<dbReference type="NCBIfam" id="TIGR02777">
    <property type="entry name" value="LigD_PE_dom"/>
    <property type="match status" value="1"/>
</dbReference>
<evidence type="ECO:0000259" key="2">
    <source>
        <dbReference type="PROSITE" id="PS50160"/>
    </source>
</evidence>
<feature type="region of interest" description="Disordered" evidence="1">
    <location>
        <begin position="1"/>
        <end position="32"/>
    </location>
</feature>
<dbReference type="PANTHER" id="PTHR39465">
    <property type="entry name" value="DNA LIGASE D, 3'-PHOSPHOESTERASE DOMAIN"/>
    <property type="match status" value="1"/>
</dbReference>
<reference evidence="3 4" key="1">
    <citation type="submission" date="2016-06" db="EMBL/GenBank/DDBJ databases">
        <authorList>
            <person name="Kjaerup R.B."/>
            <person name="Dalgaard T.S."/>
            <person name="Juul-Madsen H.R."/>
        </authorList>
    </citation>
    <scope>NUCLEOTIDE SEQUENCE [LARGE SCALE GENOMIC DNA]</scope>
    <source>
        <strain evidence="3 4">DSM 43821</strain>
    </source>
</reference>
<evidence type="ECO:0000313" key="4">
    <source>
        <dbReference type="Proteomes" id="UP000198228"/>
    </source>
</evidence>
<dbReference type="GO" id="GO:0005524">
    <property type="term" value="F:ATP binding"/>
    <property type="evidence" value="ECO:0007669"/>
    <property type="project" value="InterPro"/>
</dbReference>
<feature type="domain" description="ATP-dependent DNA ligase family profile" evidence="2">
    <location>
        <begin position="264"/>
        <end position="348"/>
    </location>
</feature>
<organism evidence="3 4">
    <name type="scientific">Micromonospora purpureochromogenes</name>
    <dbReference type="NCBI Taxonomy" id="47872"/>
    <lineage>
        <taxon>Bacteria</taxon>
        <taxon>Bacillati</taxon>
        <taxon>Actinomycetota</taxon>
        <taxon>Actinomycetes</taxon>
        <taxon>Micromonosporales</taxon>
        <taxon>Micromonosporaceae</taxon>
        <taxon>Micromonospora</taxon>
    </lineage>
</organism>
<gene>
    <name evidence="3" type="ORF">GA0074696_5475</name>
</gene>
<dbReference type="SUPFAM" id="SSF56091">
    <property type="entry name" value="DNA ligase/mRNA capping enzyme, catalytic domain"/>
    <property type="match status" value="1"/>
</dbReference>
<dbReference type="Pfam" id="PF13298">
    <property type="entry name" value="LigD_N"/>
    <property type="match status" value="1"/>
</dbReference>
<evidence type="ECO:0000256" key="1">
    <source>
        <dbReference type="SAM" id="MobiDB-lite"/>
    </source>
</evidence>
<feature type="compositionally biased region" description="Basic and acidic residues" evidence="1">
    <location>
        <begin position="1"/>
        <end position="16"/>
    </location>
</feature>
<dbReference type="PANTHER" id="PTHR39465:SF1">
    <property type="entry name" value="DNA LIGASE D 3'-PHOSPHOESTERASE DOMAIN-CONTAINING PROTEIN"/>
    <property type="match status" value="1"/>
</dbReference>
<sequence>MADRLEEYRRKRDAARTPEPVPPERPRRRRKAGEARFVIQQHHARALHWDLRLEHDGVLASWAVPRGLPRDTSRNHLAVHTEDHPMEYLDFHGEIPAGEYGGGTMTVHDRGTYQCEKWRDDEVIVVLHGARTSGRYVLFATGGRDGRDWMVRRTDPPPPGWTSMPELVRPMHPTPSGRLPGDSAEWGYELRWDGVRAMAYVSGGRLRLLSETDEDVTGTYPWLRDMAEALAPTEAVLDGVLVRIDSAGRVRPARTGRAGPDAQFLLFDLLWLEGVASLDVPYAQRRELLDGLALAGPHWQTPPWFPGTGAEALDTARGQGLPGVVAKRLDSVYEPGRRSRRWLSIEAG</sequence>
<dbReference type="Gene3D" id="3.30.1490.70">
    <property type="match status" value="1"/>
</dbReference>
<dbReference type="InterPro" id="IPR012310">
    <property type="entry name" value="DNA_ligase_ATP-dep_cent"/>
</dbReference>
<dbReference type="Pfam" id="PF01068">
    <property type="entry name" value="DNA_ligase_A_M"/>
    <property type="match status" value="1"/>
</dbReference>
<accession>A0A1C5A7L5</accession>
<dbReference type="AlphaFoldDB" id="A0A1C5A7L5"/>
<evidence type="ECO:0000313" key="3">
    <source>
        <dbReference type="EMBL" id="SCF40994.1"/>
    </source>
</evidence>